<proteinExistence type="predicted"/>
<organism evidence="1 2">
    <name type="scientific">Vibrio jasicida</name>
    <dbReference type="NCBI Taxonomy" id="766224"/>
    <lineage>
        <taxon>Bacteria</taxon>
        <taxon>Pseudomonadati</taxon>
        <taxon>Pseudomonadota</taxon>
        <taxon>Gammaproteobacteria</taxon>
        <taxon>Vibrionales</taxon>
        <taxon>Vibrionaceae</taxon>
        <taxon>Vibrio</taxon>
    </lineage>
</organism>
<protein>
    <recommendedName>
        <fullName evidence="3">Restriction endonuclease</fullName>
    </recommendedName>
</protein>
<sequence>MAAYNHTNNITFTFRDHIMSQYISHDLMDIALDKAEGFPFEAFAQDFFSAVDGRNFVPFGGVHDGGADGLLATEKTNAFYQITVQSNHRDKIRKTVKRLRDFGRTVTRLVYVTSQTVPHIDKEEDDLSEELDINLRIRDRKYIMSHMNDSIGTINAFKNHLKRYTDFLLDIKTSHDDGYITSRHVKDPSAFVFLQHEINNQSGNKKLIHSLADTLILWSLSDTDPDQGILMTESEIRAKIFEHFSWAENVLKSHIKPRLEFLKGDTKDNRQIRWHKKDKSYCLPHETREVIALESASDESLKIKVKDELQLSASELFDADGEEYALLANCALEVVNQIFENQGLLFSHFINSSNSQSAAPLVVSDCIDMVLATHTKKTGEELENYREYLESLMRRVFYHSTPTQRAFLTNLSRTYVLLFSLQAEPKIVEYFNNMSSEFKLFLGGDILVKAISERYLESENQAARNLLKIASQSGVQLCLSECVLQEVYTHLGATYWEFHNHFRTLEQYIKPELYRNSDKILIRSYFYAKNEGKVRSWRNYIEQFVTFDKLERDTGREEIRRYLVSEFKLKFIPNKELESVTNADNVRLLADKLLEAGSKDNQHLAYNTSLQVHGVYGMRAKNKEVSSVSELGYKTWWMTNQTRVLKATTDIVESEHSEYIMRPEFLLNFIALAPDCNKIRDGFKNIFPTTFGVQLGHRLETKVFHDVLEQVNQWHDFEDGRITALMSDMCDTLKTNRLKRYEHQVDSRLF</sequence>
<gene>
    <name evidence="1" type="ORF">THF1A12_120150</name>
</gene>
<dbReference type="RefSeq" id="WP_409588384.1">
    <property type="nucleotide sequence ID" value="NZ_CAKMTZ010000035.1"/>
</dbReference>
<evidence type="ECO:0000313" key="1">
    <source>
        <dbReference type="EMBL" id="CAH1573794.1"/>
    </source>
</evidence>
<name>A0AAU9QJA5_9VIBR</name>
<dbReference type="EMBL" id="CAKMUD010000024">
    <property type="protein sequence ID" value="CAH1573794.1"/>
    <property type="molecule type" value="Genomic_DNA"/>
</dbReference>
<reference evidence="1" key="1">
    <citation type="submission" date="2022-01" db="EMBL/GenBank/DDBJ databases">
        <authorList>
            <person name="Lagorce A."/>
        </authorList>
    </citation>
    <scope>NUCLEOTIDE SEQUENCE</scope>
    <source>
        <strain evidence="1">Th15_F1_A12</strain>
    </source>
</reference>
<accession>A0AAU9QJA5</accession>
<evidence type="ECO:0000313" key="2">
    <source>
        <dbReference type="Proteomes" id="UP001295462"/>
    </source>
</evidence>
<dbReference type="AlphaFoldDB" id="A0AAU9QJA5"/>
<evidence type="ECO:0008006" key="3">
    <source>
        <dbReference type="Google" id="ProtNLM"/>
    </source>
</evidence>
<comment type="caution">
    <text evidence="1">The sequence shown here is derived from an EMBL/GenBank/DDBJ whole genome shotgun (WGS) entry which is preliminary data.</text>
</comment>
<dbReference type="Proteomes" id="UP001295462">
    <property type="component" value="Unassembled WGS sequence"/>
</dbReference>